<dbReference type="AlphaFoldDB" id="A0A4C1VS58"/>
<dbReference type="EMBL" id="BGZK01000395">
    <property type="protein sequence ID" value="GBP41192.1"/>
    <property type="molecule type" value="Genomic_DNA"/>
</dbReference>
<proteinExistence type="predicted"/>
<name>A0A4C1VS58_EUMVA</name>
<comment type="caution">
    <text evidence="2">The sequence shown here is derived from an EMBL/GenBank/DDBJ whole genome shotgun (WGS) entry which is preliminary data.</text>
</comment>
<accession>A0A4C1VS58</accession>
<evidence type="ECO:0000313" key="3">
    <source>
        <dbReference type="Proteomes" id="UP000299102"/>
    </source>
</evidence>
<reference evidence="2 3" key="1">
    <citation type="journal article" date="2019" name="Commun. Biol.">
        <title>The bagworm genome reveals a unique fibroin gene that provides high tensile strength.</title>
        <authorList>
            <person name="Kono N."/>
            <person name="Nakamura H."/>
            <person name="Ohtoshi R."/>
            <person name="Tomita M."/>
            <person name="Numata K."/>
            <person name="Arakawa K."/>
        </authorList>
    </citation>
    <scope>NUCLEOTIDE SEQUENCE [LARGE SCALE GENOMIC DNA]</scope>
</reference>
<feature type="region of interest" description="Disordered" evidence="1">
    <location>
        <begin position="75"/>
        <end position="97"/>
    </location>
</feature>
<organism evidence="2 3">
    <name type="scientific">Eumeta variegata</name>
    <name type="common">Bagworm moth</name>
    <name type="synonym">Eumeta japonica</name>
    <dbReference type="NCBI Taxonomy" id="151549"/>
    <lineage>
        <taxon>Eukaryota</taxon>
        <taxon>Metazoa</taxon>
        <taxon>Ecdysozoa</taxon>
        <taxon>Arthropoda</taxon>
        <taxon>Hexapoda</taxon>
        <taxon>Insecta</taxon>
        <taxon>Pterygota</taxon>
        <taxon>Neoptera</taxon>
        <taxon>Endopterygota</taxon>
        <taxon>Lepidoptera</taxon>
        <taxon>Glossata</taxon>
        <taxon>Ditrysia</taxon>
        <taxon>Tineoidea</taxon>
        <taxon>Psychidae</taxon>
        <taxon>Oiketicinae</taxon>
        <taxon>Eumeta</taxon>
    </lineage>
</organism>
<gene>
    <name evidence="2" type="ORF">EVAR_30630_1</name>
</gene>
<evidence type="ECO:0000256" key="1">
    <source>
        <dbReference type="SAM" id="MobiDB-lite"/>
    </source>
</evidence>
<keyword evidence="3" id="KW-1185">Reference proteome</keyword>
<dbReference type="Proteomes" id="UP000299102">
    <property type="component" value="Unassembled WGS sequence"/>
</dbReference>
<sequence length="126" mass="13688">MLKLIQICWSVTFLAVTIKTASVLYGSTDAVFGRRYRRMSFTQTISQISATPMEVIINPALLGIGWERMEDLSSTVGKGRPAMSRRDRSPITPIGARGPIIDSRPALPAAAAVAGDLSFYQADDLN</sequence>
<evidence type="ECO:0000313" key="2">
    <source>
        <dbReference type="EMBL" id="GBP41192.1"/>
    </source>
</evidence>
<protein>
    <submittedName>
        <fullName evidence="2">Uncharacterized protein</fullName>
    </submittedName>
</protein>